<name>A0ABR4H638_9EURO</name>
<reference evidence="1 2" key="1">
    <citation type="submission" date="2024-07" db="EMBL/GenBank/DDBJ databases">
        <title>Section-level genome sequencing and comparative genomics of Aspergillus sections Usti and Cavernicolus.</title>
        <authorList>
            <consortium name="Lawrence Berkeley National Laboratory"/>
            <person name="Nybo J.L."/>
            <person name="Vesth T.C."/>
            <person name="Theobald S."/>
            <person name="Frisvad J.C."/>
            <person name="Larsen T.O."/>
            <person name="Kjaerboelling I."/>
            <person name="Rothschild-Mancinelli K."/>
            <person name="Lyhne E.K."/>
            <person name="Kogle M.E."/>
            <person name="Barry K."/>
            <person name="Clum A."/>
            <person name="Na H."/>
            <person name="Ledsgaard L."/>
            <person name="Lin J."/>
            <person name="Lipzen A."/>
            <person name="Kuo A."/>
            <person name="Riley R."/>
            <person name="Mondo S."/>
            <person name="Labutti K."/>
            <person name="Haridas S."/>
            <person name="Pangalinan J."/>
            <person name="Salamov A.A."/>
            <person name="Simmons B.A."/>
            <person name="Magnuson J.K."/>
            <person name="Chen J."/>
            <person name="Drula E."/>
            <person name="Henrissat B."/>
            <person name="Wiebenga A."/>
            <person name="Lubbers R.J."/>
            <person name="Gomes A.C."/>
            <person name="Makela M.R."/>
            <person name="Stajich J."/>
            <person name="Grigoriev I.V."/>
            <person name="Mortensen U.H."/>
            <person name="De Vries R.P."/>
            <person name="Baker S.E."/>
            <person name="Andersen M.R."/>
        </authorList>
    </citation>
    <scope>NUCLEOTIDE SEQUENCE [LARGE SCALE GENOMIC DNA]</scope>
    <source>
        <strain evidence="1 2">CBS 588.65</strain>
    </source>
</reference>
<organism evidence="1 2">
    <name type="scientific">Aspergillus granulosus</name>
    <dbReference type="NCBI Taxonomy" id="176169"/>
    <lineage>
        <taxon>Eukaryota</taxon>
        <taxon>Fungi</taxon>
        <taxon>Dikarya</taxon>
        <taxon>Ascomycota</taxon>
        <taxon>Pezizomycotina</taxon>
        <taxon>Eurotiomycetes</taxon>
        <taxon>Eurotiomycetidae</taxon>
        <taxon>Eurotiales</taxon>
        <taxon>Aspergillaceae</taxon>
        <taxon>Aspergillus</taxon>
        <taxon>Aspergillus subgen. Nidulantes</taxon>
    </lineage>
</organism>
<accession>A0ABR4H638</accession>
<evidence type="ECO:0000313" key="2">
    <source>
        <dbReference type="Proteomes" id="UP001610334"/>
    </source>
</evidence>
<dbReference type="EMBL" id="JBFXLT010000065">
    <property type="protein sequence ID" value="KAL2810881.1"/>
    <property type="molecule type" value="Genomic_DNA"/>
</dbReference>
<comment type="caution">
    <text evidence="1">The sequence shown here is derived from an EMBL/GenBank/DDBJ whole genome shotgun (WGS) entry which is preliminary data.</text>
</comment>
<keyword evidence="2" id="KW-1185">Reference proteome</keyword>
<dbReference type="Proteomes" id="UP001610334">
    <property type="component" value="Unassembled WGS sequence"/>
</dbReference>
<gene>
    <name evidence="1" type="ORF">BJX63DRAFT_400799</name>
</gene>
<sequence>MVAAYHPCTGRYSRCIMARRRFVFVLHPLGMFGRYIGPLQGKAHLVLHAQPSRLMGRN</sequence>
<protein>
    <submittedName>
        <fullName evidence="1">Uncharacterized protein</fullName>
    </submittedName>
</protein>
<proteinExistence type="predicted"/>
<evidence type="ECO:0000313" key="1">
    <source>
        <dbReference type="EMBL" id="KAL2810881.1"/>
    </source>
</evidence>